<evidence type="ECO:0000313" key="1">
    <source>
        <dbReference type="EMBL" id="GFA18924.1"/>
    </source>
</evidence>
<dbReference type="EMBL" id="BKCJ010382814">
    <property type="protein sequence ID" value="GFA18924.1"/>
    <property type="molecule type" value="Genomic_DNA"/>
</dbReference>
<protein>
    <submittedName>
        <fullName evidence="1">Nucleotide-binding alpha-beta plait domain-containing protein</fullName>
    </submittedName>
</protein>
<dbReference type="SUPFAM" id="SSF54928">
    <property type="entry name" value="RNA-binding domain, RBD"/>
    <property type="match status" value="1"/>
</dbReference>
<gene>
    <name evidence="1" type="ORF">Tci_590896</name>
</gene>
<dbReference type="CDD" id="cd00590">
    <property type="entry name" value="RRM_SF"/>
    <property type="match status" value="1"/>
</dbReference>
<proteinExistence type="predicted"/>
<sequence>MGSHHSKEDDVSCISISIFVSNFPDSFLAKELFQTCNQYGHVIDSFIPQKRSKEGAVHRNVVNSSHPTSSGNFGRAKSYVNVVTNVNEKSKLVSPMSDSPAMVLDDSCLVNHDFVNCVMGEIKLFFLYRQPTGASSK</sequence>
<dbReference type="InterPro" id="IPR035979">
    <property type="entry name" value="RBD_domain_sf"/>
</dbReference>
<dbReference type="GO" id="GO:0003676">
    <property type="term" value="F:nucleic acid binding"/>
    <property type="evidence" value="ECO:0007669"/>
    <property type="project" value="InterPro"/>
</dbReference>
<comment type="caution">
    <text evidence="1">The sequence shown here is derived from an EMBL/GenBank/DDBJ whole genome shotgun (WGS) entry which is preliminary data.</text>
</comment>
<dbReference type="AlphaFoldDB" id="A0A699J9J1"/>
<name>A0A699J9J1_TANCI</name>
<organism evidence="1">
    <name type="scientific">Tanacetum cinerariifolium</name>
    <name type="common">Dalmatian daisy</name>
    <name type="synonym">Chrysanthemum cinerariifolium</name>
    <dbReference type="NCBI Taxonomy" id="118510"/>
    <lineage>
        <taxon>Eukaryota</taxon>
        <taxon>Viridiplantae</taxon>
        <taxon>Streptophyta</taxon>
        <taxon>Embryophyta</taxon>
        <taxon>Tracheophyta</taxon>
        <taxon>Spermatophyta</taxon>
        <taxon>Magnoliopsida</taxon>
        <taxon>eudicotyledons</taxon>
        <taxon>Gunneridae</taxon>
        <taxon>Pentapetalae</taxon>
        <taxon>asterids</taxon>
        <taxon>campanulids</taxon>
        <taxon>Asterales</taxon>
        <taxon>Asteraceae</taxon>
        <taxon>Asteroideae</taxon>
        <taxon>Anthemideae</taxon>
        <taxon>Anthemidinae</taxon>
        <taxon>Tanacetum</taxon>
    </lineage>
</organism>
<reference evidence="1" key="1">
    <citation type="journal article" date="2019" name="Sci. Rep.">
        <title>Draft genome of Tanacetum cinerariifolium, the natural source of mosquito coil.</title>
        <authorList>
            <person name="Yamashiro T."/>
            <person name="Shiraishi A."/>
            <person name="Satake H."/>
            <person name="Nakayama K."/>
        </authorList>
    </citation>
    <scope>NUCLEOTIDE SEQUENCE</scope>
</reference>
<accession>A0A699J9J1</accession>